<dbReference type="EMBL" id="CAADFQ010000015">
    <property type="protein sequence ID" value="VFK30385.1"/>
    <property type="molecule type" value="Genomic_DNA"/>
</dbReference>
<name>A0A450XM39_9GAMM</name>
<reference evidence="1" key="1">
    <citation type="submission" date="2019-02" db="EMBL/GenBank/DDBJ databases">
        <authorList>
            <person name="Gruber-Vodicka R. H."/>
            <person name="Seah K. B. B."/>
        </authorList>
    </citation>
    <scope>NUCLEOTIDE SEQUENCE</scope>
    <source>
        <strain evidence="2">BECK_BZ198</strain>
        <strain evidence="1">BECK_BZ199</strain>
    </source>
</reference>
<dbReference type="AlphaFoldDB" id="A0A450XM39"/>
<evidence type="ECO:0000313" key="1">
    <source>
        <dbReference type="EMBL" id="VFK30385.1"/>
    </source>
</evidence>
<gene>
    <name evidence="2" type="ORF">BECKMB1821H_GA0114242_101728</name>
    <name evidence="1" type="ORF">BECKMB1821I_GA0114274_101528</name>
</gene>
<accession>A0A450XM39</accession>
<sequence length="71" mass="8435">MGFSPEREVFTFIFRLTLHLALQMSLVSRLFYLLAGIKGLRSEAKPDWLLHVFEHYPFIWTRCLAISFLPY</sequence>
<protein>
    <submittedName>
        <fullName evidence="1">Uncharacterized protein</fullName>
    </submittedName>
</protein>
<evidence type="ECO:0000313" key="2">
    <source>
        <dbReference type="EMBL" id="VFK75196.1"/>
    </source>
</evidence>
<dbReference type="EMBL" id="CAADGH010000017">
    <property type="protein sequence ID" value="VFK75196.1"/>
    <property type="molecule type" value="Genomic_DNA"/>
</dbReference>
<proteinExistence type="predicted"/>
<organism evidence="1">
    <name type="scientific">Candidatus Kentrum sp. MB</name>
    <dbReference type="NCBI Taxonomy" id="2138164"/>
    <lineage>
        <taxon>Bacteria</taxon>
        <taxon>Pseudomonadati</taxon>
        <taxon>Pseudomonadota</taxon>
        <taxon>Gammaproteobacteria</taxon>
        <taxon>Candidatus Kentrum</taxon>
    </lineage>
</organism>